<dbReference type="GeneID" id="17265041"/>
<reference evidence="3" key="1">
    <citation type="journal article" date="2013" name="Nature">
        <title>Pan genome of the phytoplankton Emiliania underpins its global distribution.</title>
        <authorList>
            <person name="Read B.A."/>
            <person name="Kegel J."/>
            <person name="Klute M.J."/>
            <person name="Kuo A."/>
            <person name="Lefebvre S.C."/>
            <person name="Maumus F."/>
            <person name="Mayer C."/>
            <person name="Miller J."/>
            <person name="Monier A."/>
            <person name="Salamov A."/>
            <person name="Young J."/>
            <person name="Aguilar M."/>
            <person name="Claverie J.M."/>
            <person name="Frickenhaus S."/>
            <person name="Gonzalez K."/>
            <person name="Herman E.K."/>
            <person name="Lin Y.C."/>
            <person name="Napier J."/>
            <person name="Ogata H."/>
            <person name="Sarno A.F."/>
            <person name="Shmutz J."/>
            <person name="Schroeder D."/>
            <person name="de Vargas C."/>
            <person name="Verret F."/>
            <person name="von Dassow P."/>
            <person name="Valentin K."/>
            <person name="Van de Peer Y."/>
            <person name="Wheeler G."/>
            <person name="Dacks J.B."/>
            <person name="Delwiche C.F."/>
            <person name="Dyhrman S.T."/>
            <person name="Glockner G."/>
            <person name="John U."/>
            <person name="Richards T."/>
            <person name="Worden A.Z."/>
            <person name="Zhang X."/>
            <person name="Grigoriev I.V."/>
            <person name="Allen A.E."/>
            <person name="Bidle K."/>
            <person name="Borodovsky M."/>
            <person name="Bowler C."/>
            <person name="Brownlee C."/>
            <person name="Cock J.M."/>
            <person name="Elias M."/>
            <person name="Gladyshev V.N."/>
            <person name="Groth M."/>
            <person name="Guda C."/>
            <person name="Hadaegh A."/>
            <person name="Iglesias-Rodriguez M.D."/>
            <person name="Jenkins J."/>
            <person name="Jones B.M."/>
            <person name="Lawson T."/>
            <person name="Leese F."/>
            <person name="Lindquist E."/>
            <person name="Lobanov A."/>
            <person name="Lomsadze A."/>
            <person name="Malik S.B."/>
            <person name="Marsh M.E."/>
            <person name="Mackinder L."/>
            <person name="Mock T."/>
            <person name="Mueller-Roeber B."/>
            <person name="Pagarete A."/>
            <person name="Parker M."/>
            <person name="Probert I."/>
            <person name="Quesneville H."/>
            <person name="Raines C."/>
            <person name="Rensing S.A."/>
            <person name="Riano-Pachon D.M."/>
            <person name="Richier S."/>
            <person name="Rokitta S."/>
            <person name="Shiraiwa Y."/>
            <person name="Soanes D.M."/>
            <person name="van der Giezen M."/>
            <person name="Wahlund T.M."/>
            <person name="Williams B."/>
            <person name="Wilson W."/>
            <person name="Wolfe G."/>
            <person name="Wurch L.L."/>
        </authorList>
    </citation>
    <scope>NUCLEOTIDE SEQUENCE</scope>
</reference>
<dbReference type="GO" id="GO:0003906">
    <property type="term" value="F:DNA-(apurinic or apyrimidinic site) endonuclease activity"/>
    <property type="evidence" value="ECO:0007669"/>
    <property type="project" value="InterPro"/>
</dbReference>
<organism evidence="2 3">
    <name type="scientific">Emiliania huxleyi (strain CCMP1516)</name>
    <dbReference type="NCBI Taxonomy" id="280463"/>
    <lineage>
        <taxon>Eukaryota</taxon>
        <taxon>Haptista</taxon>
        <taxon>Haptophyta</taxon>
        <taxon>Prymnesiophyceae</taxon>
        <taxon>Isochrysidales</taxon>
        <taxon>Noelaerhabdaceae</taxon>
        <taxon>Emiliania</taxon>
    </lineage>
</organism>
<dbReference type="InterPro" id="IPR019406">
    <property type="entry name" value="APLF_PBZ"/>
</dbReference>
<reference evidence="2" key="2">
    <citation type="submission" date="2024-10" db="UniProtKB">
        <authorList>
            <consortium name="EnsemblProtists"/>
        </authorList>
    </citation>
    <scope>IDENTIFICATION</scope>
</reference>
<evidence type="ECO:0000259" key="1">
    <source>
        <dbReference type="Pfam" id="PF10283"/>
    </source>
</evidence>
<proteinExistence type="predicted"/>
<dbReference type="InterPro" id="IPR039253">
    <property type="entry name" value="APLF"/>
</dbReference>
<dbReference type="PaxDb" id="2903-EOD19540"/>
<dbReference type="RefSeq" id="XP_005771969.1">
    <property type="nucleotide sequence ID" value="XM_005771912.1"/>
</dbReference>
<dbReference type="HOGENOM" id="CLU_1672546_0_0_1"/>
<protein>
    <recommendedName>
        <fullName evidence="1">PBZ-type domain-containing protein</fullName>
    </recommendedName>
</protein>
<dbReference type="Pfam" id="PF10283">
    <property type="entry name" value="zf-CCHH"/>
    <property type="match status" value="2"/>
</dbReference>
<dbReference type="GO" id="GO:0006302">
    <property type="term" value="P:double-strand break repair"/>
    <property type="evidence" value="ECO:0007669"/>
    <property type="project" value="InterPro"/>
</dbReference>
<dbReference type="AlphaFoldDB" id="A0A0D3J7Q5"/>
<dbReference type="KEGG" id="ehx:EMIHUDRAFT_209123"/>
<feature type="domain" description="PBZ-type" evidence="1">
    <location>
        <begin position="56"/>
        <end position="76"/>
    </location>
</feature>
<sequence>MCRFGASCKRKNPAHFTEENHPDDHPFFAANAVGGGDSAVCVGVGKEAVYAPAPGKPMCRFGANCKRKNPAHFVFFSPVADDAFVLFEARAAPCLPERRGLDTWVPGRDVPCVLPCDVPCLGVEAEGEATKAAKARKRAGLSGGLPGHKWVETSSKAG</sequence>
<dbReference type="GO" id="GO:0008408">
    <property type="term" value="F:3'-5' exonuclease activity"/>
    <property type="evidence" value="ECO:0007669"/>
    <property type="project" value="InterPro"/>
</dbReference>
<feature type="domain" description="PBZ-type" evidence="1">
    <location>
        <begin position="1"/>
        <end position="24"/>
    </location>
</feature>
<evidence type="ECO:0000313" key="3">
    <source>
        <dbReference type="Proteomes" id="UP000013827"/>
    </source>
</evidence>
<dbReference type="EnsemblProtists" id="EOD19540">
    <property type="protein sequence ID" value="EOD19540"/>
    <property type="gene ID" value="EMIHUDRAFT_209123"/>
</dbReference>
<name>A0A0D3J7Q5_EMIH1</name>
<evidence type="ECO:0000313" key="2">
    <source>
        <dbReference type="EnsemblProtists" id="EOD19540"/>
    </source>
</evidence>
<dbReference type="GO" id="GO:0005634">
    <property type="term" value="C:nucleus"/>
    <property type="evidence" value="ECO:0007669"/>
    <property type="project" value="TreeGrafter"/>
</dbReference>
<accession>A0A0D3J7Q5</accession>
<dbReference type="Proteomes" id="UP000013827">
    <property type="component" value="Unassembled WGS sequence"/>
</dbReference>
<dbReference type="PANTHER" id="PTHR21315">
    <property type="entry name" value="APRATAXIN AND PNK-LIKE FACTOR-RELATED"/>
    <property type="match status" value="1"/>
</dbReference>
<keyword evidence="3" id="KW-1185">Reference proteome</keyword>
<dbReference type="PANTHER" id="PTHR21315:SF2">
    <property type="entry name" value="APRATAXIN AND PNK-LIKE FACTOR"/>
    <property type="match status" value="1"/>
</dbReference>
<dbReference type="GO" id="GO:0035861">
    <property type="term" value="C:site of double-strand break"/>
    <property type="evidence" value="ECO:0007669"/>
    <property type="project" value="TreeGrafter"/>
</dbReference>